<sequence>MDLQVYETTDELRTIKGFRLMYRQIQLLLNNAEKIFKPVVMPAHAGCFQMIAVLGIYGALRSKGLTSLALALESLMLISYLIMAFSAFAHVRKASEMMLVSWKQKQQSKYERTVLRSCPPLQIPVGSFYFCDRGMLVTMLQRIFENVVNLLVMF</sequence>
<keyword evidence="1" id="KW-1133">Transmembrane helix</keyword>
<feature type="transmembrane region" description="Helical" evidence="1">
    <location>
        <begin position="66"/>
        <end position="89"/>
    </location>
</feature>
<accession>A0A8J2NPY3</accession>
<protein>
    <submittedName>
        <fullName evidence="2">Uncharacterized protein</fullName>
    </submittedName>
</protein>
<organism evidence="2 3">
    <name type="scientific">Allacma fusca</name>
    <dbReference type="NCBI Taxonomy" id="39272"/>
    <lineage>
        <taxon>Eukaryota</taxon>
        <taxon>Metazoa</taxon>
        <taxon>Ecdysozoa</taxon>
        <taxon>Arthropoda</taxon>
        <taxon>Hexapoda</taxon>
        <taxon>Collembola</taxon>
        <taxon>Symphypleona</taxon>
        <taxon>Sminthuridae</taxon>
        <taxon>Allacma</taxon>
    </lineage>
</organism>
<keyword evidence="1" id="KW-0472">Membrane</keyword>
<gene>
    <name evidence="2" type="ORF">AFUS01_LOCUS3654</name>
</gene>
<dbReference type="EMBL" id="CAJVCH010022090">
    <property type="protein sequence ID" value="CAG7692571.1"/>
    <property type="molecule type" value="Genomic_DNA"/>
</dbReference>
<comment type="caution">
    <text evidence="2">The sequence shown here is derived from an EMBL/GenBank/DDBJ whole genome shotgun (WGS) entry which is preliminary data.</text>
</comment>
<reference evidence="2" key="1">
    <citation type="submission" date="2021-06" db="EMBL/GenBank/DDBJ databases">
        <authorList>
            <person name="Hodson N. C."/>
            <person name="Mongue J. A."/>
            <person name="Jaron S. K."/>
        </authorList>
    </citation>
    <scope>NUCLEOTIDE SEQUENCE</scope>
</reference>
<keyword evidence="1" id="KW-0812">Transmembrane</keyword>
<name>A0A8J2NPY3_9HEXA</name>
<dbReference type="Proteomes" id="UP000708208">
    <property type="component" value="Unassembled WGS sequence"/>
</dbReference>
<dbReference type="AlphaFoldDB" id="A0A8J2NPY3"/>
<evidence type="ECO:0000313" key="2">
    <source>
        <dbReference type="EMBL" id="CAG7692571.1"/>
    </source>
</evidence>
<evidence type="ECO:0000256" key="1">
    <source>
        <dbReference type="SAM" id="Phobius"/>
    </source>
</evidence>
<feature type="transmembrane region" description="Helical" evidence="1">
    <location>
        <begin position="39"/>
        <end position="60"/>
    </location>
</feature>
<evidence type="ECO:0000313" key="3">
    <source>
        <dbReference type="Proteomes" id="UP000708208"/>
    </source>
</evidence>
<keyword evidence="3" id="KW-1185">Reference proteome</keyword>
<proteinExistence type="predicted"/>